<proteinExistence type="predicted"/>
<dbReference type="InterPro" id="IPR011711">
    <property type="entry name" value="GntR_C"/>
</dbReference>
<evidence type="ECO:0000259" key="4">
    <source>
        <dbReference type="PROSITE" id="PS50949"/>
    </source>
</evidence>
<protein>
    <submittedName>
        <fullName evidence="5">DNA-binding transcriptional regulator, GntR family</fullName>
    </submittedName>
</protein>
<keyword evidence="7" id="KW-1185">Reference proteome</keyword>
<dbReference type="SUPFAM" id="SSF48008">
    <property type="entry name" value="GntR ligand-binding domain-like"/>
    <property type="match status" value="1"/>
</dbReference>
<dbReference type="Gene3D" id="1.10.10.10">
    <property type="entry name" value="Winged helix-like DNA-binding domain superfamily/Winged helix DNA-binding domain"/>
    <property type="match status" value="1"/>
</dbReference>
<keyword evidence="3" id="KW-0804">Transcription</keyword>
<evidence type="ECO:0000313" key="5">
    <source>
        <dbReference type="EMBL" id="SDJ32631.1"/>
    </source>
</evidence>
<evidence type="ECO:0000256" key="1">
    <source>
        <dbReference type="ARBA" id="ARBA00023015"/>
    </source>
</evidence>
<feature type="domain" description="HTH gntR-type" evidence="4">
    <location>
        <begin position="17"/>
        <end position="84"/>
    </location>
</feature>
<dbReference type="EMBL" id="FZPC01000015">
    <property type="protein sequence ID" value="SNT15002.1"/>
    <property type="molecule type" value="Genomic_DNA"/>
</dbReference>
<dbReference type="InterPro" id="IPR000524">
    <property type="entry name" value="Tscrpt_reg_HTH_GntR"/>
</dbReference>
<gene>
    <name evidence="5" type="ORF">SAMN05216189_101578</name>
    <name evidence="6" type="ORF">SAMN06295949_11561</name>
</gene>
<dbReference type="SUPFAM" id="SSF46785">
    <property type="entry name" value="Winged helix' DNA-binding domain"/>
    <property type="match status" value="1"/>
</dbReference>
<dbReference type="PROSITE" id="PS50949">
    <property type="entry name" value="HTH_GNTR"/>
    <property type="match status" value="1"/>
</dbReference>
<dbReference type="SMART" id="SM00345">
    <property type="entry name" value="HTH_GNTR"/>
    <property type="match status" value="1"/>
</dbReference>
<evidence type="ECO:0000256" key="3">
    <source>
        <dbReference type="ARBA" id="ARBA00023163"/>
    </source>
</evidence>
<dbReference type="InterPro" id="IPR036388">
    <property type="entry name" value="WH-like_DNA-bd_sf"/>
</dbReference>
<evidence type="ECO:0000313" key="8">
    <source>
        <dbReference type="Proteomes" id="UP000199693"/>
    </source>
</evidence>
<evidence type="ECO:0000256" key="2">
    <source>
        <dbReference type="ARBA" id="ARBA00023125"/>
    </source>
</evidence>
<keyword evidence="2 5" id="KW-0238">DNA-binding</keyword>
<dbReference type="GO" id="GO:0003700">
    <property type="term" value="F:DNA-binding transcription factor activity"/>
    <property type="evidence" value="ECO:0007669"/>
    <property type="project" value="InterPro"/>
</dbReference>
<dbReference type="InterPro" id="IPR036390">
    <property type="entry name" value="WH_DNA-bd_sf"/>
</dbReference>
<accession>A0A239KBB9</accession>
<dbReference type="PANTHER" id="PTHR43537:SF20">
    <property type="entry name" value="HTH-TYPE TRANSCRIPTIONAL REPRESSOR GLAR"/>
    <property type="match status" value="1"/>
</dbReference>
<evidence type="ECO:0000313" key="6">
    <source>
        <dbReference type="EMBL" id="SNT15002.1"/>
    </source>
</evidence>
<dbReference type="InterPro" id="IPR008920">
    <property type="entry name" value="TF_FadR/GntR_C"/>
</dbReference>
<evidence type="ECO:0000313" key="7">
    <source>
        <dbReference type="Proteomes" id="UP000198309"/>
    </source>
</evidence>
<dbReference type="Gene3D" id="1.20.120.530">
    <property type="entry name" value="GntR ligand-binding domain-like"/>
    <property type="match status" value="1"/>
</dbReference>
<dbReference type="EMBL" id="FNEC01000015">
    <property type="protein sequence ID" value="SDJ32631.1"/>
    <property type="molecule type" value="Genomic_DNA"/>
</dbReference>
<dbReference type="SMART" id="SM00895">
    <property type="entry name" value="FCD"/>
    <property type="match status" value="1"/>
</dbReference>
<sequence length="234" mass="26463">MNRAERWAEQPEASEKRTMASQLEARVREDIINGRLAPGSRLRLKELAEHYDAGVIPLREALSRLAASGFVSAEDQKGFSVGRISADEIRDITDTRLLIECQALADSIRHGDLEWESRLIAAHHRLDRLPIVEGPERLLKPEWENAHVAFHEALIGSCRSPWLLRLSHMLRDQTARYRMLSVHYNDSASRDVPGEHRELLDAALARDVDKACALLAQHYETTTRSVLAHEALKG</sequence>
<name>A0A239KBB9_9PSED</name>
<dbReference type="GO" id="GO:0003677">
    <property type="term" value="F:DNA binding"/>
    <property type="evidence" value="ECO:0007669"/>
    <property type="project" value="UniProtKB-KW"/>
</dbReference>
<dbReference type="Proteomes" id="UP000198309">
    <property type="component" value="Unassembled WGS sequence"/>
</dbReference>
<dbReference type="Proteomes" id="UP000199693">
    <property type="component" value="Unassembled WGS sequence"/>
</dbReference>
<dbReference type="Pfam" id="PF07729">
    <property type="entry name" value="FCD"/>
    <property type="match status" value="1"/>
</dbReference>
<reference evidence="6 7" key="2">
    <citation type="submission" date="2017-06" db="EMBL/GenBank/DDBJ databases">
        <authorList>
            <person name="Varghese N."/>
            <person name="Submissions S."/>
        </authorList>
    </citation>
    <scope>NUCLEOTIDE SEQUENCE [LARGE SCALE GENOMIC DNA]</scope>
    <source>
        <strain evidence="6 7">RLD-1</strain>
    </source>
</reference>
<organism evidence="5 8">
    <name type="scientific">Pseudomonas delhiensis</name>
    <dbReference type="NCBI Taxonomy" id="366289"/>
    <lineage>
        <taxon>Bacteria</taxon>
        <taxon>Pseudomonadati</taxon>
        <taxon>Pseudomonadota</taxon>
        <taxon>Gammaproteobacteria</taxon>
        <taxon>Pseudomonadales</taxon>
        <taxon>Pseudomonadaceae</taxon>
        <taxon>Pseudomonas</taxon>
    </lineage>
</organism>
<dbReference type="RefSeq" id="WP_244160934.1">
    <property type="nucleotide sequence ID" value="NZ_FNEC01000015.1"/>
</dbReference>
<dbReference type="AlphaFoldDB" id="A0A239KBB9"/>
<dbReference type="Pfam" id="PF00392">
    <property type="entry name" value="GntR"/>
    <property type="match status" value="1"/>
</dbReference>
<reference evidence="5 8" key="1">
    <citation type="submission" date="2016-10" db="EMBL/GenBank/DDBJ databases">
        <authorList>
            <person name="de Groot N.N."/>
        </authorList>
    </citation>
    <scope>NUCLEOTIDE SEQUENCE [LARGE SCALE GENOMIC DNA]</scope>
    <source>
        <strain evidence="5 8">CCM 7361</strain>
    </source>
</reference>
<keyword evidence="1" id="KW-0805">Transcription regulation</keyword>
<dbReference type="PANTHER" id="PTHR43537">
    <property type="entry name" value="TRANSCRIPTIONAL REGULATOR, GNTR FAMILY"/>
    <property type="match status" value="1"/>
</dbReference>